<dbReference type="InterPro" id="IPR020814">
    <property type="entry name" value="Ribosomal_S6_plastid/chlpt"/>
</dbReference>
<keyword evidence="3" id="KW-0687">Ribonucleoprotein</keyword>
<dbReference type="GO" id="GO:0005737">
    <property type="term" value="C:cytoplasm"/>
    <property type="evidence" value="ECO:0007669"/>
    <property type="project" value="UniProtKB-ARBA"/>
</dbReference>
<dbReference type="InterPro" id="IPR000529">
    <property type="entry name" value="Ribosomal_bS6"/>
</dbReference>
<dbReference type="GO" id="GO:0006412">
    <property type="term" value="P:translation"/>
    <property type="evidence" value="ECO:0007669"/>
    <property type="project" value="UniProtKB-UniRule"/>
</dbReference>
<comment type="function">
    <text evidence="3">Binds together with bS18 to 16S ribosomal RNA.</text>
</comment>
<dbReference type="GO" id="GO:0003735">
    <property type="term" value="F:structural constituent of ribosome"/>
    <property type="evidence" value="ECO:0007669"/>
    <property type="project" value="InterPro"/>
</dbReference>
<dbReference type="PANTHER" id="PTHR21011">
    <property type="entry name" value="MITOCHONDRIAL 28S RIBOSOMAL PROTEIN S6"/>
    <property type="match status" value="1"/>
</dbReference>
<dbReference type="PANTHER" id="PTHR21011:SF1">
    <property type="entry name" value="SMALL RIBOSOMAL SUBUNIT PROTEIN BS6M"/>
    <property type="match status" value="1"/>
</dbReference>
<dbReference type="InterPro" id="IPR035980">
    <property type="entry name" value="Ribosomal_bS6_sf"/>
</dbReference>
<evidence type="ECO:0000256" key="3">
    <source>
        <dbReference type="HAMAP-Rule" id="MF_00360"/>
    </source>
</evidence>
<name>A0A937XD38_UNCW3</name>
<dbReference type="CDD" id="cd00473">
    <property type="entry name" value="bS6"/>
    <property type="match status" value="1"/>
</dbReference>
<dbReference type="GO" id="GO:1990904">
    <property type="term" value="C:ribonucleoprotein complex"/>
    <property type="evidence" value="ECO:0007669"/>
    <property type="project" value="UniProtKB-KW"/>
</dbReference>
<dbReference type="NCBIfam" id="TIGR00166">
    <property type="entry name" value="S6"/>
    <property type="match status" value="1"/>
</dbReference>
<accession>A0A937XD38</accession>
<dbReference type="HAMAP" id="MF_00360">
    <property type="entry name" value="Ribosomal_bS6"/>
    <property type="match status" value="1"/>
</dbReference>
<comment type="similarity">
    <text evidence="1 3">Belongs to the bacterial ribosomal protein bS6 family.</text>
</comment>
<keyword evidence="3" id="KW-0699">rRNA-binding</keyword>
<evidence type="ECO:0000313" key="4">
    <source>
        <dbReference type="EMBL" id="MBM3330802.1"/>
    </source>
</evidence>
<reference evidence="4" key="1">
    <citation type="submission" date="2019-03" db="EMBL/GenBank/DDBJ databases">
        <title>Lake Tanganyika Metagenome-Assembled Genomes (MAGs).</title>
        <authorList>
            <person name="Tran P."/>
        </authorList>
    </citation>
    <scope>NUCLEOTIDE SEQUENCE</scope>
    <source>
        <strain evidence="4">K_DeepCast_150m_m2_040</strain>
    </source>
</reference>
<dbReference type="AlphaFoldDB" id="A0A937XD38"/>
<dbReference type="Proteomes" id="UP000779900">
    <property type="component" value="Unassembled WGS sequence"/>
</dbReference>
<keyword evidence="3" id="KW-0694">RNA-binding</keyword>
<evidence type="ECO:0000256" key="2">
    <source>
        <dbReference type="ARBA" id="ARBA00035294"/>
    </source>
</evidence>
<dbReference type="EMBL" id="VGIR01000011">
    <property type="protein sequence ID" value="MBM3330802.1"/>
    <property type="molecule type" value="Genomic_DNA"/>
</dbReference>
<evidence type="ECO:0000256" key="1">
    <source>
        <dbReference type="ARBA" id="ARBA00009512"/>
    </source>
</evidence>
<comment type="caution">
    <text evidence="4">The sequence shown here is derived from an EMBL/GenBank/DDBJ whole genome shotgun (WGS) entry which is preliminary data.</text>
</comment>
<protein>
    <recommendedName>
        <fullName evidence="2 3">Small ribosomal subunit protein bS6</fullName>
    </recommendedName>
</protein>
<dbReference type="Pfam" id="PF01250">
    <property type="entry name" value="Ribosomal_S6"/>
    <property type="match status" value="1"/>
</dbReference>
<sequence>MNSYELAMIVSPDLAEKDVQKLAQDSKELLAASGATAVSDEQVERRALAYPIKKHNEANYVYVSFSGPPSIPEKFRYEMRHREGLMRMAFVCKPVPKPPVAAEAAPAPQPAPEAPNG</sequence>
<evidence type="ECO:0000313" key="5">
    <source>
        <dbReference type="Proteomes" id="UP000779900"/>
    </source>
</evidence>
<gene>
    <name evidence="3 4" type="primary">rpsF</name>
    <name evidence="4" type="ORF">FJY68_02990</name>
</gene>
<dbReference type="GO" id="GO:0005840">
    <property type="term" value="C:ribosome"/>
    <property type="evidence" value="ECO:0007669"/>
    <property type="project" value="UniProtKB-KW"/>
</dbReference>
<keyword evidence="3 4" id="KW-0689">Ribosomal protein</keyword>
<dbReference type="Gene3D" id="3.30.70.60">
    <property type="match status" value="1"/>
</dbReference>
<dbReference type="InterPro" id="IPR014717">
    <property type="entry name" value="Transl_elong_EF1B/ribsomal_bS6"/>
</dbReference>
<dbReference type="SUPFAM" id="SSF54995">
    <property type="entry name" value="Ribosomal protein S6"/>
    <property type="match status" value="1"/>
</dbReference>
<organism evidence="4 5">
    <name type="scientific">candidate division WOR-3 bacterium</name>
    <dbReference type="NCBI Taxonomy" id="2052148"/>
    <lineage>
        <taxon>Bacteria</taxon>
        <taxon>Bacteria division WOR-3</taxon>
    </lineage>
</organism>
<proteinExistence type="inferred from homology"/>
<dbReference type="GO" id="GO:0070181">
    <property type="term" value="F:small ribosomal subunit rRNA binding"/>
    <property type="evidence" value="ECO:0007669"/>
    <property type="project" value="TreeGrafter"/>
</dbReference>